<evidence type="ECO:0000313" key="2">
    <source>
        <dbReference type="EMBL" id="SFL31766.1"/>
    </source>
</evidence>
<dbReference type="Pfam" id="PF01636">
    <property type="entry name" value="APH"/>
    <property type="match status" value="1"/>
</dbReference>
<keyword evidence="3" id="KW-1185">Reference proteome</keyword>
<organism evidence="2 3">
    <name type="scientific">Methylobacterium pseudosasicola</name>
    <dbReference type="NCBI Taxonomy" id="582667"/>
    <lineage>
        <taxon>Bacteria</taxon>
        <taxon>Pseudomonadati</taxon>
        <taxon>Pseudomonadota</taxon>
        <taxon>Alphaproteobacteria</taxon>
        <taxon>Hyphomicrobiales</taxon>
        <taxon>Methylobacteriaceae</taxon>
        <taxon>Methylobacterium</taxon>
    </lineage>
</organism>
<evidence type="ECO:0000313" key="3">
    <source>
        <dbReference type="Proteomes" id="UP000199048"/>
    </source>
</evidence>
<dbReference type="EMBL" id="FOTK01000003">
    <property type="protein sequence ID" value="SFL31766.1"/>
    <property type="molecule type" value="Genomic_DNA"/>
</dbReference>
<gene>
    <name evidence="2" type="ORF">SAMN05192568_1003140</name>
</gene>
<dbReference type="CDD" id="cd05120">
    <property type="entry name" value="APH_ChoK_like"/>
    <property type="match status" value="1"/>
</dbReference>
<keyword evidence="2" id="KW-0808">Transferase</keyword>
<sequence length="319" mass="35113">MIAFPVIADKQAFTSWRSAPNNWHALVNAIARASNVVSDEITPFQTGTNLVVGLNDSVILKLFPPIYRSQFISERATLRLLGEKLSVPIPQLVAEGEQSGWSYLIMTRLHGILGSEAWPTLSESEKGRVLAEIGRTIAEVQAVPPGDLAAIEPTWPDFIARQVEGCIERHRRQGLAPNLLADLDELLQQVPSVVPLDAPPVILTGEWIPENFLLAETDGRWHLAALIDFGDVMTGWREYDLLGPSAFMCAGLPGRVASLMRGYGLGPNALDAAMRRRLLTLMLLHRASDVRHIDIDGWEARVGRLVDLENVVWPADGGR</sequence>
<proteinExistence type="predicted"/>
<protein>
    <submittedName>
        <fullName evidence="2">Hygromycin-B 7''-O-kinase</fullName>
    </submittedName>
</protein>
<dbReference type="InterPro" id="IPR016259">
    <property type="entry name" value="Hygromycin-B_Kinase"/>
</dbReference>
<name>A0A1I4GRM3_9HYPH</name>
<dbReference type="InterPro" id="IPR002575">
    <property type="entry name" value="Aminoglycoside_PTrfase"/>
</dbReference>
<dbReference type="PIRSF" id="PIRSF000707">
    <property type="entry name" value="Hygromycin-B_kinase"/>
    <property type="match status" value="1"/>
</dbReference>
<keyword evidence="2" id="KW-0418">Kinase</keyword>
<dbReference type="STRING" id="582667.SAMN05192568_1003140"/>
<dbReference type="AlphaFoldDB" id="A0A1I4GRM3"/>
<evidence type="ECO:0000259" key="1">
    <source>
        <dbReference type="Pfam" id="PF01636"/>
    </source>
</evidence>
<dbReference type="RefSeq" id="WP_092037596.1">
    <property type="nucleotide sequence ID" value="NZ_FOTK01000003.1"/>
</dbReference>
<dbReference type="SUPFAM" id="SSF56112">
    <property type="entry name" value="Protein kinase-like (PK-like)"/>
    <property type="match status" value="1"/>
</dbReference>
<dbReference type="PANTHER" id="PTHR21310:SF15">
    <property type="entry name" value="AMINOGLYCOSIDE PHOSPHOTRANSFERASE DOMAIN-CONTAINING PROTEIN"/>
    <property type="match status" value="1"/>
</dbReference>
<dbReference type="Gene3D" id="3.90.1200.10">
    <property type="match status" value="1"/>
</dbReference>
<dbReference type="OrthoDB" id="2801014at2"/>
<dbReference type="InterPro" id="IPR051678">
    <property type="entry name" value="AGP_Transferase"/>
</dbReference>
<dbReference type="Proteomes" id="UP000199048">
    <property type="component" value="Unassembled WGS sequence"/>
</dbReference>
<dbReference type="InterPro" id="IPR011009">
    <property type="entry name" value="Kinase-like_dom_sf"/>
</dbReference>
<accession>A0A1I4GRM3</accession>
<dbReference type="PANTHER" id="PTHR21310">
    <property type="entry name" value="AMINOGLYCOSIDE PHOSPHOTRANSFERASE-RELATED-RELATED"/>
    <property type="match status" value="1"/>
</dbReference>
<feature type="domain" description="Aminoglycoside phosphotransferase" evidence="1">
    <location>
        <begin position="53"/>
        <end position="264"/>
    </location>
</feature>
<reference evidence="3" key="1">
    <citation type="submission" date="2016-10" db="EMBL/GenBank/DDBJ databases">
        <authorList>
            <person name="Varghese N."/>
            <person name="Submissions S."/>
        </authorList>
    </citation>
    <scope>NUCLEOTIDE SEQUENCE [LARGE SCALE GENOMIC DNA]</scope>
    <source>
        <strain evidence="3">BL36</strain>
    </source>
</reference>
<dbReference type="GO" id="GO:0016301">
    <property type="term" value="F:kinase activity"/>
    <property type="evidence" value="ECO:0007669"/>
    <property type="project" value="UniProtKB-KW"/>
</dbReference>